<dbReference type="RefSeq" id="XP_025371271.1">
    <property type="nucleotide sequence ID" value="XM_025517368.1"/>
</dbReference>
<dbReference type="EMBL" id="KZ819364">
    <property type="protein sequence ID" value="PWN44111.1"/>
    <property type="molecule type" value="Genomic_DNA"/>
</dbReference>
<name>A0A316W5W0_9BASI</name>
<dbReference type="Proteomes" id="UP000245783">
    <property type="component" value="Unassembled WGS sequence"/>
</dbReference>
<dbReference type="GeneID" id="37039238"/>
<protein>
    <submittedName>
        <fullName evidence="1">Uncharacterized protein</fullName>
    </submittedName>
</protein>
<organism evidence="1 2">
    <name type="scientific">Ceraceosorus guamensis</name>
    <dbReference type="NCBI Taxonomy" id="1522189"/>
    <lineage>
        <taxon>Eukaryota</taxon>
        <taxon>Fungi</taxon>
        <taxon>Dikarya</taxon>
        <taxon>Basidiomycota</taxon>
        <taxon>Ustilaginomycotina</taxon>
        <taxon>Exobasidiomycetes</taxon>
        <taxon>Ceraceosorales</taxon>
        <taxon>Ceraceosoraceae</taxon>
        <taxon>Ceraceosorus</taxon>
    </lineage>
</organism>
<keyword evidence="2" id="KW-1185">Reference proteome</keyword>
<dbReference type="InParanoid" id="A0A316W5W0"/>
<evidence type="ECO:0000313" key="1">
    <source>
        <dbReference type="EMBL" id="PWN44111.1"/>
    </source>
</evidence>
<accession>A0A316W5W0</accession>
<reference evidence="1 2" key="1">
    <citation type="journal article" date="2018" name="Mol. Biol. Evol.">
        <title>Broad Genomic Sampling Reveals a Smut Pathogenic Ancestry of the Fungal Clade Ustilaginomycotina.</title>
        <authorList>
            <person name="Kijpornyongpan T."/>
            <person name="Mondo S.J."/>
            <person name="Barry K."/>
            <person name="Sandor L."/>
            <person name="Lee J."/>
            <person name="Lipzen A."/>
            <person name="Pangilinan J."/>
            <person name="LaButti K."/>
            <person name="Hainaut M."/>
            <person name="Henrissat B."/>
            <person name="Grigoriev I.V."/>
            <person name="Spatafora J.W."/>
            <person name="Aime M.C."/>
        </authorList>
    </citation>
    <scope>NUCLEOTIDE SEQUENCE [LARGE SCALE GENOMIC DNA]</scope>
    <source>
        <strain evidence="1 2">MCA 4658</strain>
    </source>
</reference>
<sequence length="201" mass="21077">MKVAAGDVAAFATAFGLPSGRARRAIESRPLIYKEGTPGSVVLRHLSSSQDRILNSKATHSQYSTILETLAAQGYQTQSPQRTVNLSISMQFIKVSCIVASVAISLALFGPTGTIAAPVDPQVVDGSAELAARDNLVARADTAGGEHELRVRNALGSKLVARGDAMGAPSTEEADRITKREHECNAQCPPGVLICEAPCPP</sequence>
<evidence type="ECO:0000313" key="2">
    <source>
        <dbReference type="Proteomes" id="UP000245783"/>
    </source>
</evidence>
<dbReference type="AlphaFoldDB" id="A0A316W5W0"/>
<gene>
    <name evidence="1" type="ORF">IE81DRAFT_47849</name>
</gene>
<proteinExistence type="predicted"/>